<feature type="domain" description="Biopterin-dependent aromatic amino acid hydroxylase family profile" evidence="19">
    <location>
        <begin position="131"/>
        <end position="477"/>
    </location>
</feature>
<feature type="compositionally biased region" description="Polar residues" evidence="18">
    <location>
        <begin position="498"/>
        <end position="507"/>
    </location>
</feature>
<feature type="compositionally biased region" description="Basic and acidic residues" evidence="18">
    <location>
        <begin position="508"/>
        <end position="520"/>
    </location>
</feature>
<dbReference type="Gene3D" id="1.10.800.10">
    <property type="entry name" value="Aromatic amino acid hydroxylase"/>
    <property type="match status" value="1"/>
</dbReference>
<evidence type="ECO:0000256" key="17">
    <source>
        <dbReference type="PIRSR" id="PIRSR601273-2"/>
    </source>
</evidence>
<dbReference type="GO" id="GO:0042416">
    <property type="term" value="P:dopamine biosynthetic process"/>
    <property type="evidence" value="ECO:0007669"/>
    <property type="project" value="UniProtKB-ARBA"/>
</dbReference>
<feature type="binding site" evidence="15">
    <location>
        <position position="314"/>
    </location>
    <ligand>
        <name>Fe cation</name>
        <dbReference type="ChEBI" id="CHEBI:24875"/>
    </ligand>
</feature>
<keyword evidence="10" id="KW-0724">Serotonin biosynthesis</keyword>
<dbReference type="GO" id="GO:0009072">
    <property type="term" value="P:aromatic amino acid metabolic process"/>
    <property type="evidence" value="ECO:0007669"/>
    <property type="project" value="InterPro"/>
</dbReference>
<evidence type="ECO:0000259" key="19">
    <source>
        <dbReference type="PROSITE" id="PS51410"/>
    </source>
</evidence>
<comment type="similarity">
    <text evidence="3">Belongs to the biopterin-dependent aromatic amino acid hydroxylase family.</text>
</comment>
<dbReference type="GO" id="GO:0048066">
    <property type="term" value="P:developmental pigmentation"/>
    <property type="evidence" value="ECO:0007669"/>
    <property type="project" value="UniProtKB-ARBA"/>
</dbReference>
<dbReference type="GO" id="GO:0004510">
    <property type="term" value="F:tryptophan 5-monooxygenase activity"/>
    <property type="evidence" value="ECO:0007669"/>
    <property type="project" value="UniProtKB-EC"/>
</dbReference>
<evidence type="ECO:0000256" key="12">
    <source>
        <dbReference type="ARBA" id="ARBA00042662"/>
    </source>
</evidence>
<dbReference type="EC" id="1.14.16.4" evidence="4"/>
<evidence type="ECO:0000256" key="14">
    <source>
        <dbReference type="ARBA" id="ARBA00062416"/>
    </source>
</evidence>
<accession>A0A336LM66</accession>
<feature type="region of interest" description="Disordered" evidence="18">
    <location>
        <begin position="498"/>
        <end position="528"/>
    </location>
</feature>
<evidence type="ECO:0000313" key="21">
    <source>
        <dbReference type="EMBL" id="SSW98952.1"/>
    </source>
</evidence>
<gene>
    <name evidence="22" type="primary">CSON013497</name>
</gene>
<comment type="catalytic activity">
    <reaction evidence="13">
        <text>(6R)-L-erythro-5,6,7,8-tetrahydrobiopterin + L-tryptophan + O2 = 5-hydroxy-L-tryptophan + (4aS,6R)-4a-hydroxy-L-erythro-5,6,7,8-tetrahydrobiopterin</text>
        <dbReference type="Rhea" id="RHEA:16709"/>
        <dbReference type="ChEBI" id="CHEBI:15379"/>
        <dbReference type="ChEBI" id="CHEBI:15642"/>
        <dbReference type="ChEBI" id="CHEBI:57912"/>
        <dbReference type="ChEBI" id="CHEBI:58266"/>
        <dbReference type="ChEBI" id="CHEBI:59560"/>
        <dbReference type="EC" id="1.14.16.4"/>
    </reaction>
</comment>
<feature type="binding site" evidence="15">
    <location>
        <position position="309"/>
    </location>
    <ligand>
        <name>Fe cation</name>
        <dbReference type="ChEBI" id="CHEBI:24875"/>
    </ligand>
</feature>
<evidence type="ECO:0000256" key="13">
    <source>
        <dbReference type="ARBA" id="ARBA00048860"/>
    </source>
</evidence>
<dbReference type="PROSITE" id="PS51410">
    <property type="entry name" value="BH4_AAA_HYDROXYL_2"/>
    <property type="match status" value="1"/>
</dbReference>
<evidence type="ECO:0000256" key="18">
    <source>
        <dbReference type="SAM" id="MobiDB-lite"/>
    </source>
</evidence>
<keyword evidence="8 15" id="KW-0408">Iron</keyword>
<dbReference type="GO" id="GO:0043005">
    <property type="term" value="C:neuron projection"/>
    <property type="evidence" value="ECO:0007669"/>
    <property type="project" value="TreeGrafter"/>
</dbReference>
<evidence type="ECO:0000256" key="4">
    <source>
        <dbReference type="ARBA" id="ARBA00012002"/>
    </source>
</evidence>
<evidence type="ECO:0000256" key="5">
    <source>
        <dbReference type="ARBA" id="ARBA00022553"/>
    </source>
</evidence>
<dbReference type="InterPro" id="IPR045865">
    <property type="entry name" value="ACT-like_dom_sf"/>
</dbReference>
<dbReference type="PROSITE" id="PS51671">
    <property type="entry name" value="ACT"/>
    <property type="match status" value="1"/>
</dbReference>
<evidence type="ECO:0000256" key="15">
    <source>
        <dbReference type="PIRSR" id="PIRSR000336-1"/>
    </source>
</evidence>
<evidence type="ECO:0000256" key="9">
    <source>
        <dbReference type="ARBA" id="ARBA00023033"/>
    </source>
</evidence>
<dbReference type="InterPro" id="IPR018301">
    <property type="entry name" value="ArAA_hydroxylase_Fe/CU_BS"/>
</dbReference>
<dbReference type="InterPro" id="IPR036329">
    <property type="entry name" value="Aro-AA_hydroxylase_C_sf"/>
</dbReference>
<evidence type="ECO:0000259" key="20">
    <source>
        <dbReference type="PROSITE" id="PS51671"/>
    </source>
</evidence>
<dbReference type="Pfam" id="PF01842">
    <property type="entry name" value="ACT"/>
    <property type="match status" value="1"/>
</dbReference>
<evidence type="ECO:0000256" key="6">
    <source>
        <dbReference type="ARBA" id="ARBA00022723"/>
    </source>
</evidence>
<feature type="binding site" evidence="16">
    <location>
        <position position="374"/>
    </location>
    <ligand>
        <name>L-tryptophan</name>
        <dbReference type="ChEBI" id="CHEBI:57912"/>
    </ligand>
</feature>
<comment type="subunit">
    <text evidence="14">Interacts with DNAJC12.</text>
</comment>
<dbReference type="AlphaFoldDB" id="A0A336LM66"/>
<keyword evidence="7" id="KW-0560">Oxidoreductase</keyword>
<dbReference type="InterPro" id="IPR001273">
    <property type="entry name" value="ArAA_hydroxylase"/>
</dbReference>
<dbReference type="FunFam" id="1.10.800.10:FF:000004">
    <property type="entry name" value="Tyrosine 3-monooxygenase"/>
    <property type="match status" value="1"/>
</dbReference>
<proteinExistence type="inferred from homology"/>
<dbReference type="InterPro" id="IPR002912">
    <property type="entry name" value="ACT_dom"/>
</dbReference>
<organism evidence="22">
    <name type="scientific">Culicoides sonorensis</name>
    <name type="common">Biting midge</name>
    <dbReference type="NCBI Taxonomy" id="179676"/>
    <lineage>
        <taxon>Eukaryota</taxon>
        <taxon>Metazoa</taxon>
        <taxon>Ecdysozoa</taxon>
        <taxon>Arthropoda</taxon>
        <taxon>Hexapoda</taxon>
        <taxon>Insecta</taxon>
        <taxon>Pterygota</taxon>
        <taxon>Neoptera</taxon>
        <taxon>Endopterygota</taxon>
        <taxon>Diptera</taxon>
        <taxon>Nematocera</taxon>
        <taxon>Chironomoidea</taxon>
        <taxon>Ceratopogonidae</taxon>
        <taxon>Ceratopogoninae</taxon>
        <taxon>Culicoides</taxon>
        <taxon>Monoculicoides</taxon>
    </lineage>
</organism>
<dbReference type="GO" id="GO:0005506">
    <property type="term" value="F:iron ion binding"/>
    <property type="evidence" value="ECO:0007669"/>
    <property type="project" value="InterPro"/>
</dbReference>
<feature type="binding site" evidence="16">
    <location>
        <position position="294"/>
    </location>
    <ligand>
        <name>L-tryptophan</name>
        <dbReference type="ChEBI" id="CHEBI:57912"/>
    </ligand>
</feature>
<dbReference type="GO" id="GO:0042427">
    <property type="term" value="P:serotonin biosynthetic process"/>
    <property type="evidence" value="ECO:0007669"/>
    <property type="project" value="UniProtKB-UniPathway"/>
</dbReference>
<feature type="binding site" evidence="15">
    <location>
        <position position="354"/>
    </location>
    <ligand>
        <name>Fe cation</name>
        <dbReference type="ChEBI" id="CHEBI:24875"/>
    </ligand>
</feature>
<evidence type="ECO:0000256" key="11">
    <source>
        <dbReference type="ARBA" id="ARBA00040889"/>
    </source>
</evidence>
<feature type="binding site" evidence="16">
    <location>
        <position position="272"/>
    </location>
    <ligand>
        <name>L-tryptophan</name>
        <dbReference type="ChEBI" id="CHEBI:57912"/>
    </ligand>
</feature>
<dbReference type="PANTHER" id="PTHR11473">
    <property type="entry name" value="AROMATIC AMINO ACID HYDROXYLASE"/>
    <property type="match status" value="1"/>
</dbReference>
<dbReference type="PANTHER" id="PTHR11473:SF16">
    <property type="entry name" value="TRYPTOPHAN 5-HYDROXYLASE 2"/>
    <property type="match status" value="1"/>
</dbReference>
<reference evidence="21" key="1">
    <citation type="submission" date="2018-04" db="EMBL/GenBank/DDBJ databases">
        <authorList>
            <person name="Go L.Y."/>
            <person name="Mitchell J.A."/>
        </authorList>
    </citation>
    <scope>NUCLEOTIDE SEQUENCE</scope>
    <source>
        <tissue evidence="21">Whole organism</tissue>
    </source>
</reference>
<dbReference type="UniPathway" id="UPA00846">
    <property type="reaction ID" value="UER00799"/>
</dbReference>
<dbReference type="PROSITE" id="PS00367">
    <property type="entry name" value="BH4_AAA_HYDROXYL_1"/>
    <property type="match status" value="1"/>
</dbReference>
<dbReference type="OMA" id="DMPWFPR"/>
<evidence type="ECO:0000256" key="2">
    <source>
        <dbReference type="ARBA" id="ARBA00004783"/>
    </source>
</evidence>
<dbReference type="EMBL" id="UFQT01000067">
    <property type="protein sequence ID" value="SSX19334.1"/>
    <property type="molecule type" value="Genomic_DNA"/>
</dbReference>
<dbReference type="InterPro" id="IPR005963">
    <property type="entry name" value="Trp_5_mOase"/>
</dbReference>
<dbReference type="SUPFAM" id="SSF56534">
    <property type="entry name" value="Aromatic aminoacid monoxygenases, catalytic and oligomerization domains"/>
    <property type="match status" value="1"/>
</dbReference>
<dbReference type="VEuPathDB" id="VectorBase:CSON013497"/>
<dbReference type="NCBIfam" id="TIGR01270">
    <property type="entry name" value="Trp_5_monoox"/>
    <property type="match status" value="1"/>
</dbReference>
<sequence length="528" mass="60150">MSASGKSLLGLWLYHSDGQEWAVKEGSPLHRKKDFVVETEPERSDRTSIIFTLKNEVGGLARALQVFQELGINVLHLELRPSLDDKASGDVLVDIDCDTKHLDQVLKMLKREVKSVNYAQAQINNEEFPPPTPSSGSFDFGEMHWFPRKISDLDRAQNVLMYGSDLDADHPGFKDPIYRQRREYFASIANAYQHGNPIPRIQYTEEEIKTWGIVFRELHKLYAKHAVPEYMENWPQLVKYCGYREDHLPQLEDINIFLKRKTGFQLRPVAGYLSPRDFLSGLAFRVFHCTQYIRHASDPFYTPEPDCCHELLGHMPLLANPSFAQFSQEIGLASLGASDEDISKLATLYFFTVEFGLCRQPDNTFKVYGAGLLSSVAELQHAIQAPDKIKKFEPETVCEEECIITSYQNNYFYTDSFEEAKDQMRVFAENIKRPFMVRYNPYTQSVEVLSNAKKITAVVSELKGDLSILSSALKKVSALDENLDVEYITNLLQSGLQVNDRSPSGSDRSAKLYELEKENSDSDISTSK</sequence>
<feature type="binding site" evidence="16">
    <location>
        <position position="302"/>
    </location>
    <ligand>
        <name>L-tryptophan</name>
        <dbReference type="ChEBI" id="CHEBI:57912"/>
    </ligand>
</feature>
<feature type="binding site" evidence="16">
    <location>
        <position position="404"/>
    </location>
    <ligand>
        <name>L-tryptophan</name>
        <dbReference type="ChEBI" id="CHEBI:57912"/>
    </ligand>
</feature>
<dbReference type="Pfam" id="PF00351">
    <property type="entry name" value="Biopterin_H"/>
    <property type="match status" value="1"/>
</dbReference>
<dbReference type="InterPro" id="IPR019773">
    <property type="entry name" value="Tyrosine_3-monooxygenase-like"/>
</dbReference>
<evidence type="ECO:0000256" key="7">
    <source>
        <dbReference type="ARBA" id="ARBA00023002"/>
    </source>
</evidence>
<keyword evidence="6 15" id="KW-0479">Metal-binding</keyword>
<dbReference type="SUPFAM" id="SSF55021">
    <property type="entry name" value="ACT-like"/>
    <property type="match status" value="1"/>
</dbReference>
<name>A0A336LM66_CULSO</name>
<keyword evidence="5" id="KW-0597">Phosphoprotein</keyword>
<dbReference type="PRINTS" id="PR00372">
    <property type="entry name" value="FYWHYDRXLASE"/>
</dbReference>
<keyword evidence="9" id="KW-0503">Monooxygenase</keyword>
<dbReference type="EMBL" id="UFQS01000067">
    <property type="protein sequence ID" value="SSW98952.1"/>
    <property type="molecule type" value="Genomic_DNA"/>
</dbReference>
<evidence type="ECO:0000256" key="16">
    <source>
        <dbReference type="PIRSR" id="PIRSR601273-1"/>
    </source>
</evidence>
<dbReference type="InterPro" id="IPR019774">
    <property type="entry name" value="Aromatic-AA_hydroxylase_C"/>
</dbReference>
<evidence type="ECO:0000256" key="8">
    <source>
        <dbReference type="ARBA" id="ARBA00023004"/>
    </source>
</evidence>
<feature type="domain" description="ACT" evidence="20">
    <location>
        <begin position="48"/>
        <end position="124"/>
    </location>
</feature>
<evidence type="ECO:0000256" key="3">
    <source>
        <dbReference type="ARBA" id="ARBA00009712"/>
    </source>
</evidence>
<dbReference type="PIRSF" id="PIRSF000336">
    <property type="entry name" value="TH"/>
    <property type="match status" value="1"/>
</dbReference>
<comment type="pathway">
    <text evidence="2">Aromatic compound metabolism; serotonin biosynthesis; serotonin from L-tryptophan: step 1/2.</text>
</comment>
<evidence type="ECO:0000313" key="22">
    <source>
        <dbReference type="EMBL" id="SSX19334.1"/>
    </source>
</evidence>
<evidence type="ECO:0000256" key="10">
    <source>
        <dbReference type="ARBA" id="ARBA00023094"/>
    </source>
</evidence>
<comment type="cofactor">
    <cofactor evidence="1 17">
        <name>Fe(2+)</name>
        <dbReference type="ChEBI" id="CHEBI:29033"/>
    </cofactor>
</comment>
<dbReference type="InterPro" id="IPR036951">
    <property type="entry name" value="ArAA_hydroxylase_sf"/>
</dbReference>
<evidence type="ECO:0000256" key="1">
    <source>
        <dbReference type="ARBA" id="ARBA00001954"/>
    </source>
</evidence>
<protein>
    <recommendedName>
        <fullName evidence="11">Tryptophan 5-hydroxylase 2</fullName>
        <ecNumber evidence="4">1.14.16.4</ecNumber>
    </recommendedName>
    <alternativeName>
        <fullName evidence="12">Tryptophan 5-monooxygenase 2</fullName>
    </alternativeName>
</protein>
<reference evidence="22" key="2">
    <citation type="submission" date="2018-07" db="EMBL/GenBank/DDBJ databases">
        <authorList>
            <person name="Quirk P.G."/>
            <person name="Krulwich T.A."/>
        </authorList>
    </citation>
    <scope>NUCLEOTIDE SEQUENCE</scope>
</reference>